<dbReference type="AlphaFoldDB" id="A0A3Q9FSW3"/>
<keyword evidence="3" id="KW-1185">Reference proteome</keyword>
<accession>A0A3Q9FSW3</accession>
<gene>
    <name evidence="2" type="ORF">EI427_17170</name>
</gene>
<name>A0A3Q9FSW3_9BACT</name>
<dbReference type="OrthoDB" id="9824154at2"/>
<feature type="chain" id="PRO_5018723643" evidence="1">
    <location>
        <begin position="24"/>
        <end position="177"/>
    </location>
</feature>
<keyword evidence="1" id="KW-0732">Signal</keyword>
<organism evidence="2 3">
    <name type="scientific">Flammeovirga pectinis</name>
    <dbReference type="NCBI Taxonomy" id="2494373"/>
    <lineage>
        <taxon>Bacteria</taxon>
        <taxon>Pseudomonadati</taxon>
        <taxon>Bacteroidota</taxon>
        <taxon>Cytophagia</taxon>
        <taxon>Cytophagales</taxon>
        <taxon>Flammeovirgaceae</taxon>
        <taxon>Flammeovirga</taxon>
    </lineage>
</organism>
<sequence>MLRLANSTLLLCFTLIFSIPLFAQSTVTFDRMKVAEWSGSTIGDWGYWSGREPGNINIDFDETQNIAVLHYPKYTFFFIQLKYEGMSFEEEDTYVYNTKFIIVQHKVGESPALTEELIKESVARSGEITFKNRTFKKVSKKGIKGLKKNLEVSFYIDDTKKKFCYIKSIDSYLTKLY</sequence>
<evidence type="ECO:0000313" key="3">
    <source>
        <dbReference type="Proteomes" id="UP000267268"/>
    </source>
</evidence>
<protein>
    <submittedName>
        <fullName evidence="2">Uncharacterized protein</fullName>
    </submittedName>
</protein>
<feature type="signal peptide" evidence="1">
    <location>
        <begin position="1"/>
        <end position="23"/>
    </location>
</feature>
<dbReference type="RefSeq" id="WP_126617045.1">
    <property type="nucleotide sequence ID" value="NZ_CP034562.1"/>
</dbReference>
<dbReference type="EMBL" id="CP034562">
    <property type="protein sequence ID" value="AZQ63891.1"/>
    <property type="molecule type" value="Genomic_DNA"/>
</dbReference>
<proteinExistence type="predicted"/>
<reference evidence="2 3" key="1">
    <citation type="submission" date="2018-12" db="EMBL/GenBank/DDBJ databases">
        <title>Flammeovirga pectinis sp. nov., isolated from the gut of the Korean scallop, Patinopecten yessoensis.</title>
        <authorList>
            <person name="Bae J.-W."/>
            <person name="Jeong Y.-S."/>
            <person name="Kang W."/>
        </authorList>
    </citation>
    <scope>NUCLEOTIDE SEQUENCE [LARGE SCALE GENOMIC DNA]</scope>
    <source>
        <strain evidence="2 3">L12M1</strain>
    </source>
</reference>
<evidence type="ECO:0000313" key="2">
    <source>
        <dbReference type="EMBL" id="AZQ63891.1"/>
    </source>
</evidence>
<evidence type="ECO:0000256" key="1">
    <source>
        <dbReference type="SAM" id="SignalP"/>
    </source>
</evidence>
<dbReference type="Proteomes" id="UP000267268">
    <property type="component" value="Chromosome 1"/>
</dbReference>
<dbReference type="KEGG" id="fll:EI427_17170"/>